<dbReference type="InterPro" id="IPR005786">
    <property type="entry name" value="B_amino_transII"/>
</dbReference>
<dbReference type="PANTHER" id="PTHR42825">
    <property type="entry name" value="AMINO ACID AMINOTRANSFERASE"/>
    <property type="match status" value="1"/>
</dbReference>
<organism evidence="4 5">
    <name type="scientific">Claviceps africana</name>
    <dbReference type="NCBI Taxonomy" id="83212"/>
    <lineage>
        <taxon>Eukaryota</taxon>
        <taxon>Fungi</taxon>
        <taxon>Dikarya</taxon>
        <taxon>Ascomycota</taxon>
        <taxon>Pezizomycotina</taxon>
        <taxon>Sordariomycetes</taxon>
        <taxon>Hypocreomycetidae</taxon>
        <taxon>Hypocreales</taxon>
        <taxon>Clavicipitaceae</taxon>
        <taxon>Claviceps</taxon>
    </lineage>
</organism>
<feature type="non-terminal residue" evidence="4">
    <location>
        <position position="1"/>
    </location>
</feature>
<comment type="similarity">
    <text evidence="2">Belongs to the class-IV pyridoxal-phosphate-dependent aminotransferase family.</text>
</comment>
<dbReference type="Proteomes" id="UP000811619">
    <property type="component" value="Unassembled WGS sequence"/>
</dbReference>
<dbReference type="SUPFAM" id="SSF56752">
    <property type="entry name" value="D-aminoacid aminotransferase-like PLP-dependent enzymes"/>
    <property type="match status" value="1"/>
</dbReference>
<evidence type="ECO:0000256" key="2">
    <source>
        <dbReference type="ARBA" id="ARBA00009320"/>
    </source>
</evidence>
<proteinExistence type="inferred from homology"/>
<evidence type="ECO:0000256" key="1">
    <source>
        <dbReference type="ARBA" id="ARBA00001933"/>
    </source>
</evidence>
<evidence type="ECO:0000313" key="4">
    <source>
        <dbReference type="EMBL" id="KAG5917773.1"/>
    </source>
</evidence>
<dbReference type="PANTHER" id="PTHR42825:SF2">
    <property type="entry name" value="BRANCHED-CHAIN-AMINO-ACID AMINOTRANSFERASE 3, CHLOROPLASTIC-RELATED"/>
    <property type="match status" value="1"/>
</dbReference>
<dbReference type="EMBL" id="SRPY01000785">
    <property type="protein sequence ID" value="KAG5917773.1"/>
    <property type="molecule type" value="Genomic_DNA"/>
</dbReference>
<keyword evidence="3" id="KW-0663">Pyridoxal phosphate</keyword>
<name>A0A8K0J4B8_9HYPO</name>
<sequence length="98" mass="11051">MGAFPPPPVDTIDWSNVGFKLREVRGHIESTYSHSTGQWTPLRFVRDPFMRIHGMAPALNYGQQAYEGLKAFRGPGNGAITLFRPDRNARRLQHSAEV</sequence>
<dbReference type="InterPro" id="IPR036038">
    <property type="entry name" value="Aminotransferase-like"/>
</dbReference>
<keyword evidence="5" id="KW-1185">Reference proteome</keyword>
<comment type="caution">
    <text evidence="4">The sequence shown here is derived from an EMBL/GenBank/DDBJ whole genome shotgun (WGS) entry which is preliminary data.</text>
</comment>
<dbReference type="OrthoDB" id="409992at2759"/>
<evidence type="ECO:0000256" key="3">
    <source>
        <dbReference type="ARBA" id="ARBA00022898"/>
    </source>
</evidence>
<accession>A0A8K0J4B8</accession>
<dbReference type="GO" id="GO:0004084">
    <property type="term" value="F:branched-chain-amino-acid transaminase activity"/>
    <property type="evidence" value="ECO:0007669"/>
    <property type="project" value="InterPro"/>
</dbReference>
<dbReference type="AlphaFoldDB" id="A0A8K0J4B8"/>
<gene>
    <name evidence="4" type="ORF">E4U42_007112</name>
</gene>
<dbReference type="GO" id="GO:0009081">
    <property type="term" value="P:branched-chain amino acid metabolic process"/>
    <property type="evidence" value="ECO:0007669"/>
    <property type="project" value="InterPro"/>
</dbReference>
<dbReference type="InterPro" id="IPR043131">
    <property type="entry name" value="BCAT-like_N"/>
</dbReference>
<dbReference type="Gene3D" id="3.30.470.10">
    <property type="match status" value="1"/>
</dbReference>
<protein>
    <submittedName>
        <fullName evidence="4">Uncharacterized protein</fullName>
    </submittedName>
</protein>
<comment type="cofactor">
    <cofactor evidence="1">
        <name>pyridoxal 5'-phosphate</name>
        <dbReference type="ChEBI" id="CHEBI:597326"/>
    </cofactor>
</comment>
<reference evidence="4" key="1">
    <citation type="journal article" date="2020" name="bioRxiv">
        <title>Whole genome comparisons of ergot fungi reveals the divergence and evolution of species within the genus Claviceps are the result of varying mechanisms driving genome evolution and host range expansion.</title>
        <authorList>
            <person name="Wyka S.A."/>
            <person name="Mondo S.J."/>
            <person name="Liu M."/>
            <person name="Dettman J."/>
            <person name="Nalam V."/>
            <person name="Broders K.D."/>
        </authorList>
    </citation>
    <scope>NUCLEOTIDE SEQUENCE</scope>
    <source>
        <strain evidence="4">CCC 489</strain>
    </source>
</reference>
<evidence type="ECO:0000313" key="5">
    <source>
        <dbReference type="Proteomes" id="UP000811619"/>
    </source>
</evidence>